<dbReference type="GO" id="GO:0004803">
    <property type="term" value="F:transposase activity"/>
    <property type="evidence" value="ECO:0007669"/>
    <property type="project" value="InterPro"/>
</dbReference>
<accession>A0A0D0NBC5</accession>
<dbReference type="Pfam" id="PF01609">
    <property type="entry name" value="DDE_Tnp_1"/>
    <property type="match status" value="1"/>
</dbReference>
<dbReference type="Proteomes" id="UP000032066">
    <property type="component" value="Unassembled WGS sequence"/>
</dbReference>
<gene>
    <name evidence="4" type="ORF">TR51_17035</name>
</gene>
<dbReference type="PATRIC" id="fig|2064.6.peg.3653"/>
<proteinExistence type="predicted"/>
<evidence type="ECO:0000259" key="3">
    <source>
        <dbReference type="Pfam" id="PF13340"/>
    </source>
</evidence>
<organism evidence="4 5">
    <name type="scientific">Kitasatospora griseola</name>
    <name type="common">Streptomyces griseolosporeus</name>
    <dbReference type="NCBI Taxonomy" id="2064"/>
    <lineage>
        <taxon>Bacteria</taxon>
        <taxon>Bacillati</taxon>
        <taxon>Actinomycetota</taxon>
        <taxon>Actinomycetes</taxon>
        <taxon>Kitasatosporales</taxon>
        <taxon>Streptomycetaceae</taxon>
        <taxon>Kitasatospora</taxon>
    </lineage>
</organism>
<keyword evidence="5" id="KW-1185">Reference proteome</keyword>
<sequence length="282" mass="32185">MTERRRYPSDLKDDQWQLVEPMLLRWRATRTEGREPTTALREVVNAILYVARTGIAWRYLPHDFPPHTTVYGYFKEWERDGTTEQIHDTLRDQLRAKKGRRILPTAAIIDAQSVKASPNAPADSQGWDGGKKVKGRKRHIATDTLGLLLVLIVTAAGVQDSAGGKQVLHALADRWPTVTKAWVDAGYNNGVIKHGAQLAIDVEVVTRDKEQKGFVVQPIRWRVEQTFGIMSRYRRLHRDYEELPDRSRSMIHWAMVNSMTDRLTATPDRTGQYLRPKPLAAA</sequence>
<dbReference type="Pfam" id="PF13340">
    <property type="entry name" value="DUF4096"/>
    <property type="match status" value="1"/>
</dbReference>
<feature type="domain" description="Insertion element IS402-like" evidence="3">
    <location>
        <begin position="11"/>
        <end position="87"/>
    </location>
</feature>
<dbReference type="EMBL" id="JXZB01000002">
    <property type="protein sequence ID" value="KIQ65550.1"/>
    <property type="molecule type" value="Genomic_DNA"/>
</dbReference>
<evidence type="ECO:0000256" key="1">
    <source>
        <dbReference type="SAM" id="MobiDB-lite"/>
    </source>
</evidence>
<dbReference type="AlphaFoldDB" id="A0A0D0NBC5"/>
<comment type="caution">
    <text evidence="4">The sequence shown here is derived from an EMBL/GenBank/DDBJ whole genome shotgun (WGS) entry which is preliminary data.</text>
</comment>
<evidence type="ECO:0000313" key="5">
    <source>
        <dbReference type="Proteomes" id="UP000032066"/>
    </source>
</evidence>
<evidence type="ECO:0000313" key="4">
    <source>
        <dbReference type="EMBL" id="KIQ65550.1"/>
    </source>
</evidence>
<dbReference type="GO" id="GO:0006313">
    <property type="term" value="P:DNA transposition"/>
    <property type="evidence" value="ECO:0007669"/>
    <property type="project" value="InterPro"/>
</dbReference>
<name>A0A0D0NBC5_KITGR</name>
<dbReference type="OrthoDB" id="3213859at2"/>
<feature type="domain" description="Transposase IS4-like" evidence="2">
    <location>
        <begin position="105"/>
        <end position="255"/>
    </location>
</feature>
<dbReference type="RefSeq" id="WP_043911840.1">
    <property type="nucleotide sequence ID" value="NZ_JXZB01000002.1"/>
</dbReference>
<dbReference type="InterPro" id="IPR002559">
    <property type="entry name" value="Transposase_11"/>
</dbReference>
<dbReference type="PANTHER" id="PTHR30007:SF0">
    <property type="entry name" value="TRANSPOSASE"/>
    <property type="match status" value="1"/>
</dbReference>
<evidence type="ECO:0000259" key="2">
    <source>
        <dbReference type="Pfam" id="PF01609"/>
    </source>
</evidence>
<dbReference type="InterPro" id="IPR025161">
    <property type="entry name" value="IS402-like_dom"/>
</dbReference>
<dbReference type="PANTHER" id="PTHR30007">
    <property type="entry name" value="PHP DOMAIN PROTEIN"/>
    <property type="match status" value="1"/>
</dbReference>
<feature type="region of interest" description="Disordered" evidence="1">
    <location>
        <begin position="114"/>
        <end position="134"/>
    </location>
</feature>
<protein>
    <submittedName>
        <fullName evidence="4">Transposase</fullName>
    </submittedName>
</protein>
<dbReference type="NCBIfam" id="NF033580">
    <property type="entry name" value="transpos_IS5_3"/>
    <property type="match status" value="1"/>
</dbReference>
<dbReference type="GO" id="GO:0003677">
    <property type="term" value="F:DNA binding"/>
    <property type="evidence" value="ECO:0007669"/>
    <property type="project" value="InterPro"/>
</dbReference>
<reference evidence="4 5" key="1">
    <citation type="submission" date="2015-02" db="EMBL/GenBank/DDBJ databases">
        <title>Draft genome sequence of Kitasatospora griseola MF730-N6, a bafilomycin, terpentecin and satosporin producer.</title>
        <authorList>
            <person name="Arens J.C."/>
            <person name="Haltli B."/>
            <person name="Kerr R.G."/>
        </authorList>
    </citation>
    <scope>NUCLEOTIDE SEQUENCE [LARGE SCALE GENOMIC DNA]</scope>
    <source>
        <strain evidence="4 5">MF730-N6</strain>
    </source>
</reference>